<evidence type="ECO:0000313" key="2">
    <source>
        <dbReference type="EMBL" id="KAG2579252.1"/>
    </source>
</evidence>
<organism evidence="2 3">
    <name type="scientific">Panicum virgatum</name>
    <name type="common">Blackwell switchgrass</name>
    <dbReference type="NCBI Taxonomy" id="38727"/>
    <lineage>
        <taxon>Eukaryota</taxon>
        <taxon>Viridiplantae</taxon>
        <taxon>Streptophyta</taxon>
        <taxon>Embryophyta</taxon>
        <taxon>Tracheophyta</taxon>
        <taxon>Spermatophyta</taxon>
        <taxon>Magnoliopsida</taxon>
        <taxon>Liliopsida</taxon>
        <taxon>Poales</taxon>
        <taxon>Poaceae</taxon>
        <taxon>PACMAD clade</taxon>
        <taxon>Panicoideae</taxon>
        <taxon>Panicodae</taxon>
        <taxon>Paniceae</taxon>
        <taxon>Panicinae</taxon>
        <taxon>Panicum</taxon>
        <taxon>Panicum sect. Hiantes</taxon>
    </lineage>
</organism>
<keyword evidence="3" id="KW-1185">Reference proteome</keyword>
<comment type="caution">
    <text evidence="2">The sequence shown here is derived from an EMBL/GenBank/DDBJ whole genome shotgun (WGS) entry which is preliminary data.</text>
</comment>
<protein>
    <submittedName>
        <fullName evidence="2">Uncharacterized protein</fullName>
    </submittedName>
</protein>
<feature type="region of interest" description="Disordered" evidence="1">
    <location>
        <begin position="22"/>
        <end position="151"/>
    </location>
</feature>
<name>A0A8T0R0Z6_PANVG</name>
<feature type="compositionally biased region" description="Pro residues" evidence="1">
    <location>
        <begin position="142"/>
        <end position="151"/>
    </location>
</feature>
<reference evidence="2" key="1">
    <citation type="submission" date="2020-05" db="EMBL/GenBank/DDBJ databases">
        <title>WGS assembly of Panicum virgatum.</title>
        <authorList>
            <person name="Lovell J.T."/>
            <person name="Jenkins J."/>
            <person name="Shu S."/>
            <person name="Juenger T.E."/>
            <person name="Schmutz J."/>
        </authorList>
    </citation>
    <scope>NUCLEOTIDE SEQUENCE</scope>
    <source>
        <strain evidence="2">AP13</strain>
    </source>
</reference>
<dbReference type="EMBL" id="CM029048">
    <property type="protein sequence ID" value="KAG2579252.1"/>
    <property type="molecule type" value="Genomic_DNA"/>
</dbReference>
<proteinExistence type="predicted"/>
<evidence type="ECO:0000313" key="3">
    <source>
        <dbReference type="Proteomes" id="UP000823388"/>
    </source>
</evidence>
<feature type="compositionally biased region" description="Pro residues" evidence="1">
    <location>
        <begin position="71"/>
        <end position="80"/>
    </location>
</feature>
<accession>A0A8T0R0Z6</accession>
<dbReference type="AlphaFoldDB" id="A0A8T0R0Z6"/>
<sequence>MAEAPPLPFYLCRAWDGRGAAGRGFLPARERAGHHGRPLPLHYRAPPLQPFSSPVASPRDVLTSPLCSPSLPEPKPPLPSPAAARHGRHRCRNELTAEHPSPVTPSPRQPPSKLRLHPHKLTRPCSSPFPLCARRERRSPPPRKPPSSPAR</sequence>
<evidence type="ECO:0000256" key="1">
    <source>
        <dbReference type="SAM" id="MobiDB-lite"/>
    </source>
</evidence>
<gene>
    <name evidence="2" type="ORF">PVAP13_6NG247203</name>
</gene>
<dbReference type="Proteomes" id="UP000823388">
    <property type="component" value="Chromosome 6N"/>
</dbReference>